<dbReference type="Gene3D" id="3.40.50.11310">
    <property type="entry name" value="Bacterial phosphonate metabolism protein PhnH"/>
    <property type="match status" value="1"/>
</dbReference>
<dbReference type="RefSeq" id="WP_073105281.1">
    <property type="nucleotide sequence ID" value="NZ_FQZY01000010.1"/>
</dbReference>
<evidence type="ECO:0000313" key="1">
    <source>
        <dbReference type="EMBL" id="SHJ50589.1"/>
    </source>
</evidence>
<sequence>MIKEIKLAYEFDFVHDGQKVFRELLDAMANPGTIRKITQQSQKFDGSYTSLMALGCTLLDNEETMYVEKNPNLSSELHSLTLAHESDLCEADYVFLSSEMNYGSMSQILKNVKQGTYADPHSSATIFLLCECVEGTEEMTLRGPGIKDSLTISVRPYIKKVIQLRDHLHVEYPLGVDLVFADETGNVMGVPRLCKVTEEITVE</sequence>
<dbReference type="NCBIfam" id="TIGR03292">
    <property type="entry name" value="PhnH_redo"/>
    <property type="match status" value="1"/>
</dbReference>
<dbReference type="Pfam" id="PF05845">
    <property type="entry name" value="PhnH"/>
    <property type="match status" value="1"/>
</dbReference>
<reference evidence="1 2" key="1">
    <citation type="submission" date="2016-11" db="EMBL/GenBank/DDBJ databases">
        <authorList>
            <person name="Jaros S."/>
            <person name="Januszkiewicz K."/>
            <person name="Wedrychowicz H."/>
        </authorList>
    </citation>
    <scope>NUCLEOTIDE SEQUENCE [LARGE SCALE GENOMIC DNA]</scope>
    <source>
        <strain evidence="1 2">DSM 15480</strain>
    </source>
</reference>
<dbReference type="GO" id="GO:0019634">
    <property type="term" value="P:organic phosphonate metabolic process"/>
    <property type="evidence" value="ECO:0007669"/>
    <property type="project" value="InterPro"/>
</dbReference>
<gene>
    <name evidence="1" type="ORF">SAMN02745243_00738</name>
</gene>
<accession>A0A1M6JV90</accession>
<dbReference type="InterPro" id="IPR008772">
    <property type="entry name" value="Phosphonate_metab_PhnH"/>
</dbReference>
<dbReference type="AlphaFoldDB" id="A0A1M6JV90"/>
<keyword evidence="2" id="KW-1185">Reference proteome</keyword>
<dbReference type="InterPro" id="IPR038058">
    <property type="entry name" value="PhnH-like_sp"/>
</dbReference>
<proteinExistence type="predicted"/>
<dbReference type="EMBL" id="FQZY01000010">
    <property type="protein sequence ID" value="SHJ50589.1"/>
    <property type="molecule type" value="Genomic_DNA"/>
</dbReference>
<dbReference type="OrthoDB" id="154477at2"/>
<dbReference type="Proteomes" id="UP000184301">
    <property type="component" value="Unassembled WGS sequence"/>
</dbReference>
<protein>
    <submittedName>
        <fullName evidence="1">Alpha-D-ribose 1-methylphosphonate 5-triphosphate synthase subunit PhnH</fullName>
    </submittedName>
</protein>
<name>A0A1M6JV90_9FIRM</name>
<organism evidence="1 2">
    <name type="scientific">Hespellia stercorisuis DSM 15480</name>
    <dbReference type="NCBI Taxonomy" id="1121950"/>
    <lineage>
        <taxon>Bacteria</taxon>
        <taxon>Bacillati</taxon>
        <taxon>Bacillota</taxon>
        <taxon>Clostridia</taxon>
        <taxon>Lachnospirales</taxon>
        <taxon>Lachnospiraceae</taxon>
        <taxon>Hespellia</taxon>
    </lineage>
</organism>
<dbReference type="SUPFAM" id="SSF159709">
    <property type="entry name" value="PhnH-like"/>
    <property type="match status" value="1"/>
</dbReference>
<evidence type="ECO:0000313" key="2">
    <source>
        <dbReference type="Proteomes" id="UP000184301"/>
    </source>
</evidence>
<dbReference type="PIRSF" id="PIRSF020680">
    <property type="entry name" value="PhnH"/>
    <property type="match status" value="1"/>
</dbReference>
<dbReference type="STRING" id="1121950.SAMN02745243_00738"/>